<comment type="caution">
    <text evidence="1">The sequence shown here is derived from an EMBL/GenBank/DDBJ whole genome shotgun (WGS) entry which is preliminary data.</text>
</comment>
<gene>
    <name evidence="1" type="ORF">KQP761_LOCUS11639</name>
    <name evidence="2" type="ORF">OVN521_LOCUS12323</name>
</gene>
<dbReference type="EMBL" id="CAJOBG010001712">
    <property type="protein sequence ID" value="CAF3952406.1"/>
    <property type="molecule type" value="Genomic_DNA"/>
</dbReference>
<accession>A0A815P370</accession>
<sequence length="140" mass="16504">MNPKISTPTLLQCLLEDIWQNPNAVNNIIPADLWLSQNIQNNECYVEIRWNAKEKHIYLAIMQISLSKLNDLNQYRWQKQNNQINLLRNKFHNKTGILVKLDIALSYIKEDALYIPPPVSVLITLFLEHFRQFNDIFQAV</sequence>
<reference evidence="1" key="1">
    <citation type="submission" date="2021-02" db="EMBL/GenBank/DDBJ databases">
        <authorList>
            <person name="Nowell W R."/>
        </authorList>
    </citation>
    <scope>NUCLEOTIDE SEQUENCE</scope>
</reference>
<dbReference type="OrthoDB" id="10319782at2759"/>
<name>A0A815P370_9BILA</name>
<organism evidence="1 3">
    <name type="scientific">Rotaria magnacalcarata</name>
    <dbReference type="NCBI Taxonomy" id="392030"/>
    <lineage>
        <taxon>Eukaryota</taxon>
        <taxon>Metazoa</taxon>
        <taxon>Spiralia</taxon>
        <taxon>Gnathifera</taxon>
        <taxon>Rotifera</taxon>
        <taxon>Eurotatoria</taxon>
        <taxon>Bdelloidea</taxon>
        <taxon>Philodinida</taxon>
        <taxon>Philodinidae</taxon>
        <taxon>Rotaria</taxon>
    </lineage>
</organism>
<evidence type="ECO:0000313" key="2">
    <source>
        <dbReference type="EMBL" id="CAF3952406.1"/>
    </source>
</evidence>
<evidence type="ECO:0000313" key="4">
    <source>
        <dbReference type="Proteomes" id="UP000663866"/>
    </source>
</evidence>
<proteinExistence type="predicted"/>
<evidence type="ECO:0000313" key="3">
    <source>
        <dbReference type="Proteomes" id="UP000663834"/>
    </source>
</evidence>
<protein>
    <submittedName>
        <fullName evidence="1">Uncharacterized protein</fullName>
    </submittedName>
</protein>
<keyword evidence="4" id="KW-1185">Reference proteome</keyword>
<dbReference type="EMBL" id="CAJNOW010005210">
    <property type="protein sequence ID" value="CAF1443535.1"/>
    <property type="molecule type" value="Genomic_DNA"/>
</dbReference>
<evidence type="ECO:0000313" key="1">
    <source>
        <dbReference type="EMBL" id="CAF1443535.1"/>
    </source>
</evidence>
<dbReference type="Proteomes" id="UP000663834">
    <property type="component" value="Unassembled WGS sequence"/>
</dbReference>
<dbReference type="Proteomes" id="UP000663866">
    <property type="component" value="Unassembled WGS sequence"/>
</dbReference>
<dbReference type="AlphaFoldDB" id="A0A815P370"/>